<dbReference type="InterPro" id="IPR006318">
    <property type="entry name" value="PTS_EI-like"/>
</dbReference>
<dbReference type="InterPro" id="IPR018274">
    <property type="entry name" value="PEP_util_AS"/>
</dbReference>
<keyword evidence="7" id="KW-0963">Cytoplasm</keyword>
<keyword evidence="16" id="KW-1185">Reference proteome</keyword>
<dbReference type="Proteomes" id="UP001595692">
    <property type="component" value="Unassembled WGS sequence"/>
</dbReference>
<keyword evidence="6" id="KW-0813">Transport</keyword>
<dbReference type="InterPro" id="IPR036637">
    <property type="entry name" value="Phosphohistidine_dom_sf"/>
</dbReference>
<dbReference type="Gene3D" id="3.30.450.40">
    <property type="match status" value="1"/>
</dbReference>
<keyword evidence="12" id="KW-0418">Kinase</keyword>
<name>A0ABV8CKX5_9GAMM</name>
<dbReference type="PANTHER" id="PTHR46244:SF1">
    <property type="entry name" value="PHOSPHOENOLPYRUVATE-DEPENDENT PHOSPHOTRANSFERASE SYSTEM"/>
    <property type="match status" value="1"/>
</dbReference>
<protein>
    <recommendedName>
        <fullName evidence="5">phosphoenolpyruvate--protein phosphotransferase</fullName>
        <ecNumber evidence="5">2.7.3.9</ecNumber>
    </recommendedName>
</protein>
<reference evidence="16" key="1">
    <citation type="journal article" date="2019" name="Int. J. Syst. Evol. Microbiol.">
        <title>The Global Catalogue of Microorganisms (GCM) 10K type strain sequencing project: providing services to taxonomists for standard genome sequencing and annotation.</title>
        <authorList>
            <consortium name="The Broad Institute Genomics Platform"/>
            <consortium name="The Broad Institute Genome Sequencing Center for Infectious Disease"/>
            <person name="Wu L."/>
            <person name="Ma J."/>
        </authorList>
    </citation>
    <scope>NUCLEOTIDE SEQUENCE [LARGE SCALE GENOMIC DNA]</scope>
    <source>
        <strain evidence="16">CCUG 54939</strain>
    </source>
</reference>
<dbReference type="RefSeq" id="WP_377150855.1">
    <property type="nucleotide sequence ID" value="NZ_JBHSAF010000002.1"/>
</dbReference>
<dbReference type="SUPFAM" id="SSF52009">
    <property type="entry name" value="Phosphohistidine domain"/>
    <property type="match status" value="1"/>
</dbReference>
<dbReference type="InterPro" id="IPR040442">
    <property type="entry name" value="Pyrv_kinase-like_dom_sf"/>
</dbReference>
<keyword evidence="13" id="KW-0460">Magnesium</keyword>
<dbReference type="Pfam" id="PF01590">
    <property type="entry name" value="GAF"/>
    <property type="match status" value="1"/>
</dbReference>
<dbReference type="InterPro" id="IPR050499">
    <property type="entry name" value="PEP-utilizing_PTS_enzyme"/>
</dbReference>
<dbReference type="PANTHER" id="PTHR46244">
    <property type="entry name" value="PHOSPHOENOLPYRUVATE-PROTEIN PHOSPHOTRANSFERASE"/>
    <property type="match status" value="1"/>
</dbReference>
<dbReference type="Gene3D" id="3.50.30.10">
    <property type="entry name" value="Phosphohistidine domain"/>
    <property type="match status" value="1"/>
</dbReference>
<evidence type="ECO:0000256" key="12">
    <source>
        <dbReference type="ARBA" id="ARBA00022777"/>
    </source>
</evidence>
<dbReference type="Gene3D" id="1.10.274.10">
    <property type="entry name" value="PtsI, HPr-binding domain"/>
    <property type="match status" value="1"/>
</dbReference>
<accession>A0ABV8CKX5</accession>
<dbReference type="InterPro" id="IPR008279">
    <property type="entry name" value="PEP-util_enz_mobile_dom"/>
</dbReference>
<evidence type="ECO:0000256" key="1">
    <source>
        <dbReference type="ARBA" id="ARBA00000683"/>
    </source>
</evidence>
<evidence type="ECO:0000256" key="5">
    <source>
        <dbReference type="ARBA" id="ARBA00012232"/>
    </source>
</evidence>
<sequence>MLTTLRQIVESVTQAPSLLEAMTVLVRQTRSAMQVDCCSVYLAEPQRRRFRLVATDGLAQEAVGKVVLPYDEGLVGLVGRREELINLADAPQHPNFKYVPEVAEDEFNSFLGVPIMQQRQVLGVLVVQQVDARQFDEGDESFLVTLAAQLAARILHAEMKGMLHADQHWRRSLKGVAASSGVAIARAWVWRPKMELEQVALKYSDDPELQLELLQQAVLQVQLDLDAMALRFRESVSNDSMAIFEIYQHLLADPAYQQQIELEIRREGWSAAAAVRLVSERFIQQFSGMSDNYLRERAVDVRDVAQRLLSRLVHSQIDVFDFDEPVVLIAEEVTASLLAEVPRERLAAMISLRGAVNSHAAILARAMGIPAVMGMELPLGGLEQRLMVVDGNRGELLVEPPQSVLDEYQQIIHQAREMNNLIGAESHLPSETLDGVRISVLLNAGLNLESESAMRDMADGIGLYRTEIPFMLHDSFPSEQEQASRYRDVLNNFSGRPVCMRTLDIGGDKPLPYFPIVEDNPFLGWRGIRLTLDHPELFLAQLKAMLRASEGLDNLAIMLPMISSLAEVQAARRLLDQAWLEVSEELGRRGSSVRYPMLGAMIEVPSILYILPEMSPYVDFWSVGSNDLTQYLLAVDRNNSRVAGLYDPFHPAVIRVLQQVVQSAEQHGKSVSICGELAGDPLGVLILMAMGYRNFSMNLNNIARIKYVVRRIRVEDLPPLLEMGLQQSDSAAMKELFAGYLVRQGLANMLPH</sequence>
<keyword evidence="11" id="KW-0479">Metal-binding</keyword>
<dbReference type="InterPro" id="IPR036618">
    <property type="entry name" value="PtsI_HPr-bd_sf"/>
</dbReference>
<dbReference type="PRINTS" id="PR01736">
    <property type="entry name" value="PHPHTRNFRASE"/>
</dbReference>
<evidence type="ECO:0000256" key="13">
    <source>
        <dbReference type="ARBA" id="ARBA00022842"/>
    </source>
</evidence>
<dbReference type="InterPro" id="IPR000121">
    <property type="entry name" value="PEP_util_C"/>
</dbReference>
<evidence type="ECO:0000256" key="10">
    <source>
        <dbReference type="ARBA" id="ARBA00022683"/>
    </source>
</evidence>
<dbReference type="PROSITE" id="PS00370">
    <property type="entry name" value="PEP_ENZYMES_PHOS_SITE"/>
    <property type="match status" value="1"/>
</dbReference>
<organism evidence="15 16">
    <name type="scientific">Pseudaeromonas sharmana</name>
    <dbReference type="NCBI Taxonomy" id="328412"/>
    <lineage>
        <taxon>Bacteria</taxon>
        <taxon>Pseudomonadati</taxon>
        <taxon>Pseudomonadota</taxon>
        <taxon>Gammaproteobacteria</taxon>
        <taxon>Aeromonadales</taxon>
        <taxon>Aeromonadaceae</taxon>
        <taxon>Pseudaeromonas</taxon>
    </lineage>
</organism>
<comment type="similarity">
    <text evidence="4">Belongs to the PEP-utilizing enzyme family.</text>
</comment>
<evidence type="ECO:0000256" key="4">
    <source>
        <dbReference type="ARBA" id="ARBA00007837"/>
    </source>
</evidence>
<dbReference type="InterPro" id="IPR015813">
    <property type="entry name" value="Pyrv/PenolPyrv_kinase-like_dom"/>
</dbReference>
<dbReference type="SUPFAM" id="SSF55781">
    <property type="entry name" value="GAF domain-like"/>
    <property type="match status" value="1"/>
</dbReference>
<dbReference type="NCBIfam" id="TIGR01417">
    <property type="entry name" value="PTS_I_fam"/>
    <property type="match status" value="1"/>
</dbReference>
<evidence type="ECO:0000256" key="3">
    <source>
        <dbReference type="ARBA" id="ARBA00004496"/>
    </source>
</evidence>
<evidence type="ECO:0000259" key="14">
    <source>
        <dbReference type="SMART" id="SM00065"/>
    </source>
</evidence>
<evidence type="ECO:0000313" key="16">
    <source>
        <dbReference type="Proteomes" id="UP001595692"/>
    </source>
</evidence>
<dbReference type="EMBL" id="JBHSAF010000002">
    <property type="protein sequence ID" value="MFC3912713.1"/>
    <property type="molecule type" value="Genomic_DNA"/>
</dbReference>
<comment type="cofactor">
    <cofactor evidence="2">
        <name>Mg(2+)</name>
        <dbReference type="ChEBI" id="CHEBI:18420"/>
    </cofactor>
</comment>
<dbReference type="Gene3D" id="3.20.20.60">
    <property type="entry name" value="Phosphoenolpyruvate-binding domains"/>
    <property type="match status" value="1"/>
</dbReference>
<evidence type="ECO:0000256" key="2">
    <source>
        <dbReference type="ARBA" id="ARBA00001946"/>
    </source>
</evidence>
<dbReference type="SUPFAM" id="SSF51621">
    <property type="entry name" value="Phosphoenolpyruvate/pyruvate domain"/>
    <property type="match status" value="1"/>
</dbReference>
<comment type="catalytic activity">
    <reaction evidence="1">
        <text>L-histidyl-[protein] + phosphoenolpyruvate = N(pros)-phospho-L-histidyl-[protein] + pyruvate</text>
        <dbReference type="Rhea" id="RHEA:23880"/>
        <dbReference type="Rhea" id="RHEA-COMP:9745"/>
        <dbReference type="Rhea" id="RHEA-COMP:9746"/>
        <dbReference type="ChEBI" id="CHEBI:15361"/>
        <dbReference type="ChEBI" id="CHEBI:29979"/>
        <dbReference type="ChEBI" id="CHEBI:58702"/>
        <dbReference type="ChEBI" id="CHEBI:64837"/>
        <dbReference type="EC" id="2.7.3.9"/>
    </reaction>
</comment>
<comment type="subcellular location">
    <subcellularLocation>
        <location evidence="3">Cytoplasm</location>
    </subcellularLocation>
</comment>
<dbReference type="InterPro" id="IPR029016">
    <property type="entry name" value="GAF-like_dom_sf"/>
</dbReference>
<dbReference type="SMART" id="SM00065">
    <property type="entry name" value="GAF"/>
    <property type="match status" value="1"/>
</dbReference>
<proteinExistence type="inferred from homology"/>
<dbReference type="InterPro" id="IPR008731">
    <property type="entry name" value="PTS_EIN"/>
</dbReference>
<dbReference type="GO" id="GO:0008965">
    <property type="term" value="F:phosphoenolpyruvate-protein phosphotransferase activity"/>
    <property type="evidence" value="ECO:0007669"/>
    <property type="project" value="UniProtKB-EC"/>
</dbReference>
<dbReference type="SUPFAM" id="SSF47831">
    <property type="entry name" value="Enzyme I of the PEP:sugar phosphotransferase system HPr-binding (sub)domain"/>
    <property type="match status" value="1"/>
</dbReference>
<feature type="domain" description="GAF" evidence="14">
    <location>
        <begin position="14"/>
        <end position="164"/>
    </location>
</feature>
<evidence type="ECO:0000256" key="11">
    <source>
        <dbReference type="ARBA" id="ARBA00022723"/>
    </source>
</evidence>
<dbReference type="EC" id="2.7.3.9" evidence="5"/>
<dbReference type="Pfam" id="PF05524">
    <property type="entry name" value="PEP-utilisers_N"/>
    <property type="match status" value="1"/>
</dbReference>
<evidence type="ECO:0000256" key="7">
    <source>
        <dbReference type="ARBA" id="ARBA00022490"/>
    </source>
</evidence>
<evidence type="ECO:0000256" key="6">
    <source>
        <dbReference type="ARBA" id="ARBA00022448"/>
    </source>
</evidence>
<keyword evidence="10" id="KW-0598">Phosphotransferase system</keyword>
<dbReference type="Pfam" id="PF02896">
    <property type="entry name" value="PEP-utilizers_C"/>
    <property type="match status" value="1"/>
</dbReference>
<comment type="caution">
    <text evidence="15">The sequence shown here is derived from an EMBL/GenBank/DDBJ whole genome shotgun (WGS) entry which is preliminary data.</text>
</comment>
<evidence type="ECO:0000256" key="9">
    <source>
        <dbReference type="ARBA" id="ARBA00022679"/>
    </source>
</evidence>
<gene>
    <name evidence="15" type="primary">ptsP</name>
    <name evidence="15" type="ORF">ACFOSS_04395</name>
</gene>
<keyword evidence="9 15" id="KW-0808">Transferase</keyword>
<dbReference type="Pfam" id="PF00391">
    <property type="entry name" value="PEP-utilizers"/>
    <property type="match status" value="1"/>
</dbReference>
<dbReference type="NCBIfam" id="NF008283">
    <property type="entry name" value="PRK11061.1"/>
    <property type="match status" value="1"/>
</dbReference>
<evidence type="ECO:0000313" key="15">
    <source>
        <dbReference type="EMBL" id="MFC3912713.1"/>
    </source>
</evidence>
<evidence type="ECO:0000256" key="8">
    <source>
        <dbReference type="ARBA" id="ARBA00022597"/>
    </source>
</evidence>
<dbReference type="InterPro" id="IPR003018">
    <property type="entry name" value="GAF"/>
</dbReference>
<keyword evidence="8" id="KW-0762">Sugar transport</keyword>